<organism evidence="1 2">
    <name type="scientific">Caerostris extrusa</name>
    <name type="common">Bark spider</name>
    <name type="synonym">Caerostris bankana</name>
    <dbReference type="NCBI Taxonomy" id="172846"/>
    <lineage>
        <taxon>Eukaryota</taxon>
        <taxon>Metazoa</taxon>
        <taxon>Ecdysozoa</taxon>
        <taxon>Arthropoda</taxon>
        <taxon>Chelicerata</taxon>
        <taxon>Arachnida</taxon>
        <taxon>Araneae</taxon>
        <taxon>Araneomorphae</taxon>
        <taxon>Entelegynae</taxon>
        <taxon>Araneoidea</taxon>
        <taxon>Araneidae</taxon>
        <taxon>Caerostris</taxon>
    </lineage>
</organism>
<name>A0AAV4VXU4_CAEEX</name>
<accession>A0AAV4VXU4</accession>
<keyword evidence="2" id="KW-1185">Reference proteome</keyword>
<dbReference type="Proteomes" id="UP001054945">
    <property type="component" value="Unassembled WGS sequence"/>
</dbReference>
<protein>
    <submittedName>
        <fullName evidence="1">Uncharacterized protein</fullName>
    </submittedName>
</protein>
<evidence type="ECO:0000313" key="2">
    <source>
        <dbReference type="Proteomes" id="UP001054945"/>
    </source>
</evidence>
<reference evidence="1 2" key="1">
    <citation type="submission" date="2021-06" db="EMBL/GenBank/DDBJ databases">
        <title>Caerostris extrusa draft genome.</title>
        <authorList>
            <person name="Kono N."/>
            <person name="Arakawa K."/>
        </authorList>
    </citation>
    <scope>NUCLEOTIDE SEQUENCE [LARGE SCALE GENOMIC DNA]</scope>
</reference>
<dbReference type="AlphaFoldDB" id="A0AAV4VXU4"/>
<dbReference type="EMBL" id="BPLR01015320">
    <property type="protein sequence ID" value="GIY75276.1"/>
    <property type="molecule type" value="Genomic_DNA"/>
</dbReference>
<comment type="caution">
    <text evidence="1">The sequence shown here is derived from an EMBL/GenBank/DDBJ whole genome shotgun (WGS) entry which is preliminary data.</text>
</comment>
<gene>
    <name evidence="1" type="ORF">CEXT_25501</name>
</gene>
<proteinExistence type="predicted"/>
<sequence>MQRSRQWFVTQTQESTRIVMLPNCEEKGTHCAGDTQQSISASDETSHSVRSTTEWYSSPVLSHPIGRRGVFRVFWRAESLPGDISSFVCSLSWRDLVISRLPV</sequence>
<evidence type="ECO:0000313" key="1">
    <source>
        <dbReference type="EMBL" id="GIY75276.1"/>
    </source>
</evidence>